<organism evidence="2 3">
    <name type="scientific">Sanguibacter gelidistatuariae</name>
    <dbReference type="NCBI Taxonomy" id="1814289"/>
    <lineage>
        <taxon>Bacteria</taxon>
        <taxon>Bacillati</taxon>
        <taxon>Actinomycetota</taxon>
        <taxon>Actinomycetes</taxon>
        <taxon>Micrococcales</taxon>
        <taxon>Sanguibacteraceae</taxon>
        <taxon>Sanguibacter</taxon>
    </lineage>
</organism>
<evidence type="ECO:0000256" key="1">
    <source>
        <dbReference type="SAM" id="Phobius"/>
    </source>
</evidence>
<gene>
    <name evidence="2" type="ORF">SAMN05216410_3671</name>
</gene>
<evidence type="ECO:0000313" key="3">
    <source>
        <dbReference type="Proteomes" id="UP000199039"/>
    </source>
</evidence>
<dbReference type="Proteomes" id="UP000199039">
    <property type="component" value="Unassembled WGS sequence"/>
</dbReference>
<reference evidence="2 3" key="1">
    <citation type="submission" date="2016-09" db="EMBL/GenBank/DDBJ databases">
        <authorList>
            <person name="Capua I."/>
            <person name="De Benedictis P."/>
            <person name="Joannis T."/>
            <person name="Lombin L.H."/>
            <person name="Cattoli G."/>
        </authorList>
    </citation>
    <scope>NUCLEOTIDE SEQUENCE [LARGE SCALE GENOMIC DNA]</scope>
    <source>
        <strain evidence="2 3">ISLP-3</strain>
    </source>
</reference>
<dbReference type="STRING" id="1814289.SAMN05216410_3671"/>
<keyword evidence="3" id="KW-1185">Reference proteome</keyword>
<keyword evidence="1" id="KW-1133">Transmembrane helix</keyword>
<evidence type="ECO:0000313" key="2">
    <source>
        <dbReference type="EMBL" id="SDD66503.1"/>
    </source>
</evidence>
<sequence length="50" mass="5485">MLTTVLAAAEESEVVNHLPMPPIAFGITAFVVLTALLVVTYAFRSVWTRH</sequence>
<keyword evidence="1" id="KW-0812">Transmembrane</keyword>
<dbReference type="RefSeq" id="WP_175559176.1">
    <property type="nucleotide sequence ID" value="NZ_FMYH01000009.1"/>
</dbReference>
<accession>A0A1G6WLE6</accession>
<feature type="transmembrane region" description="Helical" evidence="1">
    <location>
        <begin position="23"/>
        <end position="43"/>
    </location>
</feature>
<dbReference type="AlphaFoldDB" id="A0A1G6WLE6"/>
<name>A0A1G6WLE6_9MICO</name>
<keyword evidence="1" id="KW-0472">Membrane</keyword>
<dbReference type="EMBL" id="FMYH01000009">
    <property type="protein sequence ID" value="SDD66503.1"/>
    <property type="molecule type" value="Genomic_DNA"/>
</dbReference>
<protein>
    <submittedName>
        <fullName evidence="2">Uncharacterized protein</fullName>
    </submittedName>
</protein>
<proteinExistence type="predicted"/>